<dbReference type="Proteomes" id="UP000647133">
    <property type="component" value="Unassembled WGS sequence"/>
</dbReference>
<keyword evidence="2" id="KW-1185">Reference proteome</keyword>
<evidence type="ECO:0000313" key="2">
    <source>
        <dbReference type="Proteomes" id="UP000647133"/>
    </source>
</evidence>
<organism evidence="1 2">
    <name type="scientific">Echinicola arenosa</name>
    <dbReference type="NCBI Taxonomy" id="2774144"/>
    <lineage>
        <taxon>Bacteria</taxon>
        <taxon>Pseudomonadati</taxon>
        <taxon>Bacteroidota</taxon>
        <taxon>Cytophagia</taxon>
        <taxon>Cytophagales</taxon>
        <taxon>Cyclobacteriaceae</taxon>
        <taxon>Echinicola</taxon>
    </lineage>
</organism>
<evidence type="ECO:0000313" key="1">
    <source>
        <dbReference type="EMBL" id="MBD8487690.1"/>
    </source>
</evidence>
<dbReference type="RefSeq" id="WP_192008062.1">
    <property type="nucleotide sequence ID" value="NZ_JACYTQ010000001.1"/>
</dbReference>
<name>A0ABR9AGA6_9BACT</name>
<comment type="caution">
    <text evidence="1">The sequence shown here is derived from an EMBL/GenBank/DDBJ whole genome shotgun (WGS) entry which is preliminary data.</text>
</comment>
<proteinExistence type="predicted"/>
<accession>A0ABR9AGA6</accession>
<dbReference type="EMBL" id="JACYTQ010000001">
    <property type="protein sequence ID" value="MBD8487690.1"/>
    <property type="molecule type" value="Genomic_DNA"/>
</dbReference>
<protein>
    <submittedName>
        <fullName evidence="1">Uncharacterized protein</fullName>
    </submittedName>
</protein>
<reference evidence="1 2" key="1">
    <citation type="submission" date="2020-09" db="EMBL/GenBank/DDBJ databases">
        <title>Echinicola sp. CAU 1574 isolated from sand of Sido Beach.</title>
        <authorList>
            <person name="Kim W."/>
        </authorList>
    </citation>
    <scope>NUCLEOTIDE SEQUENCE [LARGE SCALE GENOMIC DNA]</scope>
    <source>
        <strain evidence="1 2">CAU 1574</strain>
    </source>
</reference>
<gene>
    <name evidence="1" type="ORF">IFO69_02905</name>
</gene>
<sequence length="199" mass="23094">MNWKKISENWKTFTLENGLKDNSKENNYFYGKQEIYQAKEDFQGFRIFYKNKFNKSAEATAFAHKANSFSITTPVSTDSTWTLKIRTTSFWKRLFSSTEKLKIDTNLGNFENLIPLESIESLTKDFPDLEIRVSEYGRLQNEEISPDTKVMEISTGVQPEDINQIDRARTLMHRILENLNKNGKIKPAHSRVGKGESHT</sequence>